<accession>A0A0G0WCT2</accession>
<feature type="transmembrane region" description="Helical" evidence="1">
    <location>
        <begin position="14"/>
        <end position="34"/>
    </location>
</feature>
<name>A0A0G0WCT2_UNCC2</name>
<reference evidence="2 3" key="1">
    <citation type="journal article" date="2015" name="Nature">
        <title>rRNA introns, odd ribosomes, and small enigmatic genomes across a large radiation of phyla.</title>
        <authorList>
            <person name="Brown C.T."/>
            <person name="Hug L.A."/>
            <person name="Thomas B.C."/>
            <person name="Sharon I."/>
            <person name="Castelle C.J."/>
            <person name="Singh A."/>
            <person name="Wilkins M.J."/>
            <person name="Williams K.H."/>
            <person name="Banfield J.F."/>
        </authorList>
    </citation>
    <scope>NUCLEOTIDE SEQUENCE [LARGE SCALE GENOMIC DNA]</scope>
</reference>
<feature type="transmembrane region" description="Helical" evidence="1">
    <location>
        <begin position="123"/>
        <end position="154"/>
    </location>
</feature>
<sequence length="269" mass="29765">MFPILWRTIKNKRIAITAFAVSAVGFALMYVALFPSIQKSSEQLIQAMEAYPESMMKAFGVDSVQTMLSSLEGFIATEFFSFIWPIMAVILACSLPGTAIAGEIEKGTIEIVLSQPVSRAKIFFGKYLAGVFGMLIFSVIPIISIVPIAAFFGIDYNLNSYFVASFLSFIFGLAVLSIASFFASIFSDKGKVYFLTGGILILMYVLNIVANLKDNLKDLHYASFFYYYNATGALVHTQIDKLAYPVFLGTALLFTLLGLFWFTKRDIAV</sequence>
<keyword evidence="1" id="KW-1133">Transmembrane helix</keyword>
<dbReference type="EMBL" id="LCBL01000001">
    <property type="protein sequence ID" value="KKS09877.1"/>
    <property type="molecule type" value="Genomic_DNA"/>
</dbReference>
<feature type="transmembrane region" description="Helical" evidence="1">
    <location>
        <begin position="160"/>
        <end position="185"/>
    </location>
</feature>
<gene>
    <name evidence="2" type="ORF">UU65_C0001G0282</name>
</gene>
<feature type="transmembrane region" description="Helical" evidence="1">
    <location>
        <begin position="82"/>
        <end position="102"/>
    </location>
</feature>
<dbReference type="PANTHER" id="PTHR37305:SF1">
    <property type="entry name" value="MEMBRANE PROTEIN"/>
    <property type="match status" value="1"/>
</dbReference>
<dbReference type="PANTHER" id="PTHR37305">
    <property type="entry name" value="INTEGRAL MEMBRANE PROTEIN-RELATED"/>
    <property type="match status" value="1"/>
</dbReference>
<proteinExistence type="predicted"/>
<dbReference type="AlphaFoldDB" id="A0A0G0WCT2"/>
<dbReference type="GO" id="GO:0140359">
    <property type="term" value="F:ABC-type transporter activity"/>
    <property type="evidence" value="ECO:0007669"/>
    <property type="project" value="InterPro"/>
</dbReference>
<evidence type="ECO:0000313" key="2">
    <source>
        <dbReference type="EMBL" id="KKS09877.1"/>
    </source>
</evidence>
<organism evidence="2 3">
    <name type="scientific">candidate division CPR2 bacterium GW2011_GWC1_41_48</name>
    <dbReference type="NCBI Taxonomy" id="1618344"/>
    <lineage>
        <taxon>Bacteria</taxon>
        <taxon>Bacteria division CPR2</taxon>
    </lineage>
</organism>
<evidence type="ECO:0000256" key="1">
    <source>
        <dbReference type="SAM" id="Phobius"/>
    </source>
</evidence>
<evidence type="ECO:0000313" key="3">
    <source>
        <dbReference type="Proteomes" id="UP000033869"/>
    </source>
</evidence>
<dbReference type="Pfam" id="PF12679">
    <property type="entry name" value="ABC2_membrane_2"/>
    <property type="match status" value="1"/>
</dbReference>
<dbReference type="PATRIC" id="fig|1618344.3.peg.295"/>
<feature type="transmembrane region" description="Helical" evidence="1">
    <location>
        <begin position="242"/>
        <end position="262"/>
    </location>
</feature>
<dbReference type="Proteomes" id="UP000033869">
    <property type="component" value="Unassembled WGS sequence"/>
</dbReference>
<keyword evidence="1" id="KW-0472">Membrane</keyword>
<dbReference type="GO" id="GO:0005886">
    <property type="term" value="C:plasma membrane"/>
    <property type="evidence" value="ECO:0007669"/>
    <property type="project" value="UniProtKB-SubCell"/>
</dbReference>
<feature type="transmembrane region" description="Helical" evidence="1">
    <location>
        <begin position="192"/>
        <end position="210"/>
    </location>
</feature>
<keyword evidence="1" id="KW-0812">Transmembrane</keyword>
<evidence type="ECO:0008006" key="4">
    <source>
        <dbReference type="Google" id="ProtNLM"/>
    </source>
</evidence>
<protein>
    <recommendedName>
        <fullName evidence="4">ABC transporter permease</fullName>
    </recommendedName>
</protein>
<comment type="caution">
    <text evidence="2">The sequence shown here is derived from an EMBL/GenBank/DDBJ whole genome shotgun (WGS) entry which is preliminary data.</text>
</comment>